<gene>
    <name evidence="1" type="ORF">Amon02_000175300</name>
</gene>
<sequence>MHRHFSYCETPEFIKTQVQEFRAIMTCNTFEALQNKTNGFVSKFLKTLIDMEPRPIFATHWDPSNMNYLSSKFNRPIYSNIMKIKCRSTLVVQVCKQLDVLVKLKEIHILSVGRNFNLVSVKPILQSSMITRVVFNAREMFTWDSYNKFFRFSKDHDSQQMLKKLRIEDSCKHRWYRNVEVDN</sequence>
<evidence type="ECO:0000313" key="1">
    <source>
        <dbReference type="EMBL" id="GME74406.1"/>
    </source>
</evidence>
<dbReference type="Proteomes" id="UP001165064">
    <property type="component" value="Unassembled WGS sequence"/>
</dbReference>
<accession>A0ACB5SVJ7</accession>
<dbReference type="EMBL" id="BSXS01000921">
    <property type="protein sequence ID" value="GME74406.1"/>
    <property type="molecule type" value="Genomic_DNA"/>
</dbReference>
<reference evidence="1" key="1">
    <citation type="submission" date="2023-04" db="EMBL/GenBank/DDBJ databases">
        <title>Ambrosiozyma monospora NBRC 10751.</title>
        <authorList>
            <person name="Ichikawa N."/>
            <person name="Sato H."/>
            <person name="Tonouchi N."/>
        </authorList>
    </citation>
    <scope>NUCLEOTIDE SEQUENCE</scope>
    <source>
        <strain evidence="1">NBRC 10751</strain>
    </source>
</reference>
<evidence type="ECO:0000313" key="2">
    <source>
        <dbReference type="Proteomes" id="UP001165064"/>
    </source>
</evidence>
<protein>
    <submittedName>
        <fullName evidence="1">Unnamed protein product</fullName>
    </submittedName>
</protein>
<proteinExistence type="predicted"/>
<comment type="caution">
    <text evidence="1">The sequence shown here is derived from an EMBL/GenBank/DDBJ whole genome shotgun (WGS) entry which is preliminary data.</text>
</comment>
<keyword evidence="2" id="KW-1185">Reference proteome</keyword>
<organism evidence="1 2">
    <name type="scientific">Ambrosiozyma monospora</name>
    <name type="common">Yeast</name>
    <name type="synonym">Endomycopsis monosporus</name>
    <dbReference type="NCBI Taxonomy" id="43982"/>
    <lineage>
        <taxon>Eukaryota</taxon>
        <taxon>Fungi</taxon>
        <taxon>Dikarya</taxon>
        <taxon>Ascomycota</taxon>
        <taxon>Saccharomycotina</taxon>
        <taxon>Pichiomycetes</taxon>
        <taxon>Pichiales</taxon>
        <taxon>Pichiaceae</taxon>
        <taxon>Ambrosiozyma</taxon>
    </lineage>
</organism>
<name>A0ACB5SVJ7_AMBMO</name>